<comment type="caution">
    <text evidence="5">The sequence shown here is derived from an EMBL/GenBank/DDBJ whole genome shotgun (WGS) entry which is preliminary data.</text>
</comment>
<dbReference type="RefSeq" id="XP_067069055.1">
    <property type="nucleotide sequence ID" value="XM_067212277.1"/>
</dbReference>
<dbReference type="NCBIfam" id="NF003314">
    <property type="entry name" value="PRK04322.1"/>
    <property type="match status" value="1"/>
</dbReference>
<dbReference type="FunFam" id="3.40.1490.10:FF:000001">
    <property type="entry name" value="Peptidyl-tRNA hydrolase 2"/>
    <property type="match status" value="1"/>
</dbReference>
<dbReference type="Gene3D" id="3.40.1490.10">
    <property type="entry name" value="Bit1"/>
    <property type="match status" value="1"/>
</dbReference>
<comment type="similarity">
    <text evidence="3">Belongs to the PTH2 family.</text>
</comment>
<organism evidence="5 6">
    <name type="scientific">Cryptosporidium andersoni</name>
    <dbReference type="NCBI Taxonomy" id="117008"/>
    <lineage>
        <taxon>Eukaryota</taxon>
        <taxon>Sar</taxon>
        <taxon>Alveolata</taxon>
        <taxon>Apicomplexa</taxon>
        <taxon>Conoidasida</taxon>
        <taxon>Coccidia</taxon>
        <taxon>Eucoccidiorida</taxon>
        <taxon>Eimeriorina</taxon>
        <taxon>Cryptosporidiidae</taxon>
        <taxon>Cryptosporidium</taxon>
    </lineage>
</organism>
<evidence type="ECO:0000256" key="2">
    <source>
        <dbReference type="ARBA" id="ARBA00022801"/>
    </source>
</evidence>
<name>A0A1J4MSI2_9CRYT</name>
<dbReference type="InterPro" id="IPR023476">
    <property type="entry name" value="Pep_tRNA_hydro_II_dom_sf"/>
</dbReference>
<evidence type="ECO:0000256" key="4">
    <source>
        <dbReference type="ARBA" id="ARBA00048707"/>
    </source>
</evidence>
<comment type="catalytic activity">
    <reaction evidence="4">
        <text>an N-acyl-L-alpha-aminoacyl-tRNA + H2O = an N-acyl-L-amino acid + a tRNA + H(+)</text>
        <dbReference type="Rhea" id="RHEA:54448"/>
        <dbReference type="Rhea" id="RHEA-COMP:10123"/>
        <dbReference type="Rhea" id="RHEA-COMP:13883"/>
        <dbReference type="ChEBI" id="CHEBI:15377"/>
        <dbReference type="ChEBI" id="CHEBI:15378"/>
        <dbReference type="ChEBI" id="CHEBI:59874"/>
        <dbReference type="ChEBI" id="CHEBI:78442"/>
        <dbReference type="ChEBI" id="CHEBI:138191"/>
        <dbReference type="EC" id="3.1.1.29"/>
    </reaction>
</comment>
<evidence type="ECO:0000256" key="1">
    <source>
        <dbReference type="ARBA" id="ARBA00013260"/>
    </source>
</evidence>
<dbReference type="EMBL" id="LRBS01000044">
    <property type="protein sequence ID" value="OII77209.1"/>
    <property type="molecule type" value="Genomic_DNA"/>
</dbReference>
<dbReference type="PANTHER" id="PTHR12649">
    <property type="entry name" value="PEPTIDYL-TRNA HYDROLASE 2"/>
    <property type="match status" value="1"/>
</dbReference>
<dbReference type="Proteomes" id="UP000186804">
    <property type="component" value="Unassembled WGS sequence"/>
</dbReference>
<dbReference type="NCBIfam" id="TIGR00283">
    <property type="entry name" value="arch_pth2"/>
    <property type="match status" value="1"/>
</dbReference>
<evidence type="ECO:0000313" key="6">
    <source>
        <dbReference type="Proteomes" id="UP000186804"/>
    </source>
</evidence>
<dbReference type="OrthoDB" id="1733656at2759"/>
<dbReference type="GeneID" id="92366231"/>
<dbReference type="GO" id="GO:0005829">
    <property type="term" value="C:cytosol"/>
    <property type="evidence" value="ECO:0007669"/>
    <property type="project" value="TreeGrafter"/>
</dbReference>
<sequence length="113" mass="12462">MVLCVRQDLGMGKGKVAAQCSHATLGAYKQAKKHYPSYLELWESHGQAKVVLKISDKSEMFKLANKAESLRIPYYIVYDAGRTQIKSGECTVIAIGPAPVISINQVTDHLKLL</sequence>
<evidence type="ECO:0000256" key="3">
    <source>
        <dbReference type="ARBA" id="ARBA00038050"/>
    </source>
</evidence>
<dbReference type="VEuPathDB" id="CryptoDB:cand_020470"/>
<keyword evidence="2 5" id="KW-0378">Hydrolase</keyword>
<dbReference type="GO" id="GO:0004045">
    <property type="term" value="F:peptidyl-tRNA hydrolase activity"/>
    <property type="evidence" value="ECO:0007669"/>
    <property type="project" value="UniProtKB-EC"/>
</dbReference>
<keyword evidence="6" id="KW-1185">Reference proteome</keyword>
<dbReference type="CDD" id="cd02430">
    <property type="entry name" value="PTH2"/>
    <property type="match status" value="1"/>
</dbReference>
<accession>A0A1J4MSI2</accession>
<proteinExistence type="inferred from homology"/>
<dbReference type="Pfam" id="PF01981">
    <property type="entry name" value="PTH2"/>
    <property type="match status" value="1"/>
</dbReference>
<protein>
    <recommendedName>
        <fullName evidence="1">peptidyl-tRNA hydrolase</fullName>
        <ecNumber evidence="1">3.1.1.29</ecNumber>
    </recommendedName>
</protein>
<dbReference type="EC" id="3.1.1.29" evidence="1"/>
<dbReference type="SUPFAM" id="SSF102462">
    <property type="entry name" value="Peptidyl-tRNA hydrolase II"/>
    <property type="match status" value="1"/>
</dbReference>
<reference evidence="5 6" key="1">
    <citation type="submission" date="2016-10" db="EMBL/GenBank/DDBJ databases">
        <title>Reductive evolution of mitochondrial metabolism and differential evolution of invasion-related proteins in Cryptosporidium.</title>
        <authorList>
            <person name="Liu S."/>
            <person name="Roellig D.M."/>
            <person name="Guo Y."/>
            <person name="Li N."/>
            <person name="Frace M.A."/>
            <person name="Tang K."/>
            <person name="Zhang L."/>
            <person name="Feng Y."/>
            <person name="Xiao L."/>
        </authorList>
    </citation>
    <scope>NUCLEOTIDE SEQUENCE [LARGE SCALE GENOMIC DNA]</scope>
    <source>
        <strain evidence="5">30847</strain>
    </source>
</reference>
<evidence type="ECO:0000313" key="5">
    <source>
        <dbReference type="EMBL" id="OII77209.1"/>
    </source>
</evidence>
<dbReference type="InterPro" id="IPR002833">
    <property type="entry name" value="PTH2"/>
</dbReference>
<gene>
    <name evidence="5" type="ORF">cand_020470</name>
</gene>
<dbReference type="AlphaFoldDB" id="A0A1J4MSI2"/>
<dbReference type="PANTHER" id="PTHR12649:SF11">
    <property type="entry name" value="PEPTIDYL-TRNA HYDROLASE 2, MITOCHONDRIAL"/>
    <property type="match status" value="1"/>
</dbReference>